<dbReference type="PANTHER" id="PTHR42194:SF1">
    <property type="entry name" value="UPF0276 PROTEIN HI_1600"/>
    <property type="match status" value="1"/>
</dbReference>
<proteinExistence type="inferred from homology"/>
<dbReference type="AlphaFoldDB" id="A0A2W5KYW3"/>
<sequence length="279" mass="30689">MASPGFGLGLRPVHYPDFLAGPQRVDWLEIISENYMVPGGRPIAMLDRIRADYPVVMHGVSLSIGSDEPLDKGYLAALKALADRIEPLWVSDHLCWTGINAHNSHDLLPLPYDAPALACVVDNIARVQDYLGRRILIENPSSYVTFRSSDRSEWDFLADMAERADCLLLLDVNNIYVSARNHGFDPADYLNGLPAGRIQQIHLAGHSDMGAYVIDTHDHDVCDAVWDLYARACAMFGPVATMIERDDDIPPLADVIAELDRARGVAASAAARRTERVGG</sequence>
<dbReference type="InterPro" id="IPR036237">
    <property type="entry name" value="Xyl_isomerase-like_sf"/>
</dbReference>
<comment type="caution">
    <text evidence="2">The sequence shown here is derived from an EMBL/GenBank/DDBJ whole genome shotgun (WGS) entry which is preliminary data.</text>
</comment>
<reference evidence="2 3" key="1">
    <citation type="submission" date="2017-08" db="EMBL/GenBank/DDBJ databases">
        <title>Infants hospitalized years apart are colonized by the same room-sourced microbial strains.</title>
        <authorList>
            <person name="Brooks B."/>
            <person name="Olm M.R."/>
            <person name="Firek B.A."/>
            <person name="Baker R."/>
            <person name="Thomas B.C."/>
            <person name="Morowitz M.J."/>
            <person name="Banfield J.F."/>
        </authorList>
    </citation>
    <scope>NUCLEOTIDE SEQUENCE [LARGE SCALE GENOMIC DNA]</scope>
    <source>
        <strain evidence="2">S2_005_003_R2_47</strain>
    </source>
</reference>
<dbReference type="Gene3D" id="3.20.20.150">
    <property type="entry name" value="Divalent-metal-dependent TIM barrel enzymes"/>
    <property type="match status" value="1"/>
</dbReference>
<evidence type="ECO:0000256" key="1">
    <source>
        <dbReference type="HAMAP-Rule" id="MF_00697"/>
    </source>
</evidence>
<evidence type="ECO:0000313" key="3">
    <source>
        <dbReference type="Proteomes" id="UP000248597"/>
    </source>
</evidence>
<dbReference type="InterPro" id="IPR007801">
    <property type="entry name" value="MbnB/TglH/ChrH"/>
</dbReference>
<dbReference type="PANTHER" id="PTHR42194">
    <property type="entry name" value="UPF0276 PROTEIN HI_1600"/>
    <property type="match status" value="1"/>
</dbReference>
<protein>
    <recommendedName>
        <fullName evidence="1">UPF0276 protein DI569_09035</fullName>
    </recommendedName>
</protein>
<accession>A0A2W5KYW3</accession>
<dbReference type="SUPFAM" id="SSF51658">
    <property type="entry name" value="Xylose isomerase-like"/>
    <property type="match status" value="1"/>
</dbReference>
<dbReference type="HAMAP" id="MF_00697">
    <property type="entry name" value="UPF0276"/>
    <property type="match status" value="1"/>
</dbReference>
<evidence type="ECO:0000313" key="2">
    <source>
        <dbReference type="EMBL" id="PZQ22222.1"/>
    </source>
</evidence>
<dbReference type="NCBIfam" id="NF003818">
    <property type="entry name" value="PRK05409.1"/>
    <property type="match status" value="1"/>
</dbReference>
<gene>
    <name evidence="2" type="ORF">DI569_09035</name>
</gene>
<dbReference type="Pfam" id="PF05114">
    <property type="entry name" value="MbnB_TglH_ChrH"/>
    <property type="match status" value="1"/>
</dbReference>
<name>A0A2W5KYW3_SPHMC</name>
<organism evidence="2 3">
    <name type="scientific">Sphingopyxis macrogoltabida</name>
    <name type="common">Sphingomonas macrogoltabidus</name>
    <dbReference type="NCBI Taxonomy" id="33050"/>
    <lineage>
        <taxon>Bacteria</taxon>
        <taxon>Pseudomonadati</taxon>
        <taxon>Pseudomonadota</taxon>
        <taxon>Alphaproteobacteria</taxon>
        <taxon>Sphingomonadales</taxon>
        <taxon>Sphingomonadaceae</taxon>
        <taxon>Sphingopyxis</taxon>
    </lineage>
</organism>
<dbReference type="EMBL" id="QFPJ01000017">
    <property type="protein sequence ID" value="PZQ22222.1"/>
    <property type="molecule type" value="Genomic_DNA"/>
</dbReference>
<dbReference type="Proteomes" id="UP000248597">
    <property type="component" value="Unassembled WGS sequence"/>
</dbReference>
<comment type="similarity">
    <text evidence="1">Belongs to the UPF0276 family.</text>
</comment>